<dbReference type="EMBL" id="CAEZXP010000001">
    <property type="protein sequence ID" value="CAB4683674.1"/>
    <property type="molecule type" value="Genomic_DNA"/>
</dbReference>
<dbReference type="Pfam" id="PF00085">
    <property type="entry name" value="Thioredoxin"/>
    <property type="match status" value="1"/>
</dbReference>
<dbReference type="GO" id="GO:0005829">
    <property type="term" value="C:cytosol"/>
    <property type="evidence" value="ECO:0007669"/>
    <property type="project" value="TreeGrafter"/>
</dbReference>
<dbReference type="AlphaFoldDB" id="A0A6J6NFJ1"/>
<evidence type="ECO:0000256" key="3">
    <source>
        <dbReference type="ARBA" id="ARBA00023157"/>
    </source>
</evidence>
<organism evidence="6">
    <name type="scientific">freshwater metagenome</name>
    <dbReference type="NCBI Taxonomy" id="449393"/>
    <lineage>
        <taxon>unclassified sequences</taxon>
        <taxon>metagenomes</taxon>
        <taxon>ecological metagenomes</taxon>
    </lineage>
</organism>
<dbReference type="PANTHER" id="PTHR45663:SF11">
    <property type="entry name" value="GEO12009P1"/>
    <property type="match status" value="1"/>
</dbReference>
<keyword evidence="1" id="KW-0813">Transport</keyword>
<dbReference type="InterPro" id="IPR017937">
    <property type="entry name" value="Thioredoxin_CS"/>
</dbReference>
<protein>
    <submittedName>
        <fullName evidence="6">Unannotated protein</fullName>
    </submittedName>
</protein>
<dbReference type="NCBIfam" id="TIGR01068">
    <property type="entry name" value="thioredoxin"/>
    <property type="match status" value="1"/>
</dbReference>
<dbReference type="PIRSF" id="PIRSF000077">
    <property type="entry name" value="Thioredoxin"/>
    <property type="match status" value="1"/>
</dbReference>
<accession>A0A6J6NFJ1</accession>
<dbReference type="InterPro" id="IPR013766">
    <property type="entry name" value="Thioredoxin_domain"/>
</dbReference>
<evidence type="ECO:0000313" key="6">
    <source>
        <dbReference type="EMBL" id="CAB4683674.1"/>
    </source>
</evidence>
<proteinExistence type="predicted"/>
<dbReference type="GO" id="GO:0045454">
    <property type="term" value="P:cell redox homeostasis"/>
    <property type="evidence" value="ECO:0007669"/>
    <property type="project" value="TreeGrafter"/>
</dbReference>
<dbReference type="GO" id="GO:0015035">
    <property type="term" value="F:protein-disulfide reductase activity"/>
    <property type="evidence" value="ECO:0007669"/>
    <property type="project" value="InterPro"/>
</dbReference>
<dbReference type="Gene3D" id="3.40.30.10">
    <property type="entry name" value="Glutaredoxin"/>
    <property type="match status" value="1"/>
</dbReference>
<evidence type="ECO:0000256" key="2">
    <source>
        <dbReference type="ARBA" id="ARBA00022982"/>
    </source>
</evidence>
<dbReference type="PROSITE" id="PS51352">
    <property type="entry name" value="THIOREDOXIN_2"/>
    <property type="match status" value="1"/>
</dbReference>
<gene>
    <name evidence="6" type="ORF">UFOPK2399_00127</name>
</gene>
<dbReference type="CDD" id="cd02947">
    <property type="entry name" value="TRX_family"/>
    <property type="match status" value="1"/>
</dbReference>
<dbReference type="InterPro" id="IPR005746">
    <property type="entry name" value="Thioredoxin"/>
</dbReference>
<feature type="domain" description="Thioredoxin" evidence="5">
    <location>
        <begin position="1"/>
        <end position="103"/>
    </location>
</feature>
<evidence type="ECO:0000256" key="4">
    <source>
        <dbReference type="ARBA" id="ARBA00023284"/>
    </source>
</evidence>
<dbReference type="SUPFAM" id="SSF52833">
    <property type="entry name" value="Thioredoxin-like"/>
    <property type="match status" value="1"/>
</dbReference>
<dbReference type="PROSITE" id="PS00194">
    <property type="entry name" value="THIOREDOXIN_1"/>
    <property type="match status" value="1"/>
</dbReference>
<dbReference type="PANTHER" id="PTHR45663">
    <property type="entry name" value="GEO12009P1"/>
    <property type="match status" value="1"/>
</dbReference>
<sequence>MRDVTDETFEAEVLNASKPVVVDFWAPWCGPCKLVEPVLDELAGETSAVEFVKLDIDANPITASKFSVLSIPTVLLFADGELRETVVGAKPGKHFRERFAAYL</sequence>
<name>A0A6J6NFJ1_9ZZZZ</name>
<reference evidence="6" key="1">
    <citation type="submission" date="2020-05" db="EMBL/GenBank/DDBJ databases">
        <authorList>
            <person name="Chiriac C."/>
            <person name="Salcher M."/>
            <person name="Ghai R."/>
            <person name="Kavagutti S V."/>
        </authorList>
    </citation>
    <scope>NUCLEOTIDE SEQUENCE</scope>
</reference>
<keyword evidence="4" id="KW-0676">Redox-active center</keyword>
<evidence type="ECO:0000259" key="5">
    <source>
        <dbReference type="PROSITE" id="PS51352"/>
    </source>
</evidence>
<keyword evidence="2" id="KW-0249">Electron transport</keyword>
<dbReference type="PRINTS" id="PR00421">
    <property type="entry name" value="THIOREDOXIN"/>
</dbReference>
<evidence type="ECO:0000256" key="1">
    <source>
        <dbReference type="ARBA" id="ARBA00022448"/>
    </source>
</evidence>
<dbReference type="FunFam" id="3.40.30.10:FF:000001">
    <property type="entry name" value="Thioredoxin"/>
    <property type="match status" value="1"/>
</dbReference>
<dbReference type="InterPro" id="IPR036249">
    <property type="entry name" value="Thioredoxin-like_sf"/>
</dbReference>
<keyword evidence="3" id="KW-1015">Disulfide bond</keyword>